<reference evidence="1" key="2">
    <citation type="submission" date="2021-04" db="EMBL/GenBank/DDBJ databases">
        <authorList>
            <person name="Gilroy R."/>
        </authorList>
    </citation>
    <scope>NUCLEOTIDE SEQUENCE</scope>
    <source>
        <strain evidence="1">ChiGjej4B4-18154</strain>
    </source>
</reference>
<evidence type="ECO:0000313" key="2">
    <source>
        <dbReference type="Proteomes" id="UP000824035"/>
    </source>
</evidence>
<organism evidence="1 2">
    <name type="scientific">Candidatus Allofournierella merdipullorum</name>
    <dbReference type="NCBI Taxonomy" id="2838595"/>
    <lineage>
        <taxon>Bacteria</taxon>
        <taxon>Bacillati</taxon>
        <taxon>Bacillota</taxon>
        <taxon>Clostridia</taxon>
        <taxon>Eubacteriales</taxon>
        <taxon>Oscillospiraceae</taxon>
        <taxon>Allofournierella</taxon>
    </lineage>
</organism>
<evidence type="ECO:0000313" key="1">
    <source>
        <dbReference type="EMBL" id="HIZ31875.1"/>
    </source>
</evidence>
<comment type="caution">
    <text evidence="1">The sequence shown here is derived from an EMBL/GenBank/DDBJ whole genome shotgun (WGS) entry which is preliminary data.</text>
</comment>
<reference evidence="1" key="1">
    <citation type="journal article" date="2021" name="PeerJ">
        <title>Extensive microbial diversity within the chicken gut microbiome revealed by metagenomics and culture.</title>
        <authorList>
            <person name="Gilroy R."/>
            <person name="Ravi A."/>
            <person name="Getino M."/>
            <person name="Pursley I."/>
            <person name="Horton D.L."/>
            <person name="Alikhan N.F."/>
            <person name="Baker D."/>
            <person name="Gharbi K."/>
            <person name="Hall N."/>
            <person name="Watson M."/>
            <person name="Adriaenssens E.M."/>
            <person name="Foster-Nyarko E."/>
            <person name="Jarju S."/>
            <person name="Secka A."/>
            <person name="Antonio M."/>
            <person name="Oren A."/>
            <person name="Chaudhuri R.R."/>
            <person name="La Ragione R."/>
            <person name="Hildebrand F."/>
            <person name="Pallen M.J."/>
        </authorList>
    </citation>
    <scope>NUCLEOTIDE SEQUENCE</scope>
    <source>
        <strain evidence="1">ChiGjej4B4-18154</strain>
    </source>
</reference>
<accession>A0A9D2E6T8</accession>
<name>A0A9D2E6T8_9FIRM</name>
<dbReference type="Proteomes" id="UP000824035">
    <property type="component" value="Unassembled WGS sequence"/>
</dbReference>
<sequence length="74" mass="8619">MEAAELAQTLRDAGCTEEAAATLLADAQDDRRLLELLARHRAELLDEVHRSEKKIDCLDYLVYRIKQNRHKREE</sequence>
<dbReference type="AlphaFoldDB" id="A0A9D2E6T8"/>
<protein>
    <submittedName>
        <fullName evidence="1">Uncharacterized protein</fullName>
    </submittedName>
</protein>
<proteinExistence type="predicted"/>
<gene>
    <name evidence="1" type="ORF">H9813_11680</name>
</gene>
<dbReference type="EMBL" id="DXBV01000118">
    <property type="protein sequence ID" value="HIZ31875.1"/>
    <property type="molecule type" value="Genomic_DNA"/>
</dbReference>